<gene>
    <name evidence="3" type="ORF">VE01_09914</name>
</gene>
<dbReference type="PANTHER" id="PTHR47990">
    <property type="entry name" value="2-OXOGLUTARATE (2OG) AND FE(II)-DEPENDENT OXYGENASE SUPERFAMILY PROTEIN-RELATED"/>
    <property type="match status" value="1"/>
</dbReference>
<feature type="domain" description="Isopenicillin N synthase-like Fe(2+) 2OG dioxygenase" evidence="2">
    <location>
        <begin position="123"/>
        <end position="165"/>
    </location>
</feature>
<keyword evidence="4" id="KW-1185">Reference proteome</keyword>
<dbReference type="AlphaFoldDB" id="A0A1B8G7Z9"/>
<protein>
    <recommendedName>
        <fullName evidence="2">Isopenicillin N synthase-like Fe(2+) 2OG dioxygenase domain-containing protein</fullName>
    </recommendedName>
</protein>
<dbReference type="STRING" id="342668.A0A1B8G7Z9"/>
<organism evidence="3 4">
    <name type="scientific">Pseudogymnoascus verrucosus</name>
    <dbReference type="NCBI Taxonomy" id="342668"/>
    <lineage>
        <taxon>Eukaryota</taxon>
        <taxon>Fungi</taxon>
        <taxon>Dikarya</taxon>
        <taxon>Ascomycota</taxon>
        <taxon>Pezizomycotina</taxon>
        <taxon>Leotiomycetes</taxon>
        <taxon>Thelebolales</taxon>
        <taxon>Thelebolaceae</taxon>
        <taxon>Pseudogymnoascus</taxon>
    </lineage>
</organism>
<dbReference type="Gene3D" id="2.60.120.330">
    <property type="entry name" value="B-lactam Antibiotic, Isopenicillin N Synthase, Chain"/>
    <property type="match status" value="1"/>
</dbReference>
<dbReference type="InterPro" id="IPR027443">
    <property type="entry name" value="IPNS-like_sf"/>
</dbReference>
<dbReference type="SUPFAM" id="SSF51197">
    <property type="entry name" value="Clavaminate synthase-like"/>
    <property type="match status" value="1"/>
</dbReference>
<dbReference type="OrthoDB" id="288590at2759"/>
<dbReference type="InterPro" id="IPR050231">
    <property type="entry name" value="Iron_ascorbate_oxido_reductase"/>
</dbReference>
<dbReference type="Pfam" id="PF03171">
    <property type="entry name" value="2OG-FeII_Oxy"/>
    <property type="match status" value="1"/>
</dbReference>
<evidence type="ECO:0000313" key="4">
    <source>
        <dbReference type="Proteomes" id="UP000091956"/>
    </source>
</evidence>
<dbReference type="RefSeq" id="XP_018125692.1">
    <property type="nucleotide sequence ID" value="XM_018279321.1"/>
</dbReference>
<evidence type="ECO:0000256" key="1">
    <source>
        <dbReference type="ARBA" id="ARBA00008056"/>
    </source>
</evidence>
<name>A0A1B8G7Z9_9PEZI</name>
<comment type="similarity">
    <text evidence="1">Belongs to the iron/ascorbate-dependent oxidoreductase family.</text>
</comment>
<evidence type="ECO:0000313" key="3">
    <source>
        <dbReference type="EMBL" id="OBT91959.1"/>
    </source>
</evidence>
<evidence type="ECO:0000259" key="2">
    <source>
        <dbReference type="Pfam" id="PF03171"/>
    </source>
</evidence>
<dbReference type="EMBL" id="KV460276">
    <property type="protein sequence ID" value="OBT91959.1"/>
    <property type="molecule type" value="Genomic_DNA"/>
</dbReference>
<dbReference type="Proteomes" id="UP000091956">
    <property type="component" value="Unassembled WGS sequence"/>
</dbReference>
<reference evidence="3 4" key="1">
    <citation type="submission" date="2016-03" db="EMBL/GenBank/DDBJ databases">
        <title>Comparative genomics of Pseudogymnoascus destructans, the fungus causing white-nose syndrome of bats.</title>
        <authorList>
            <person name="Palmer J.M."/>
            <person name="Drees K.P."/>
            <person name="Foster J.T."/>
            <person name="Lindner D.L."/>
        </authorList>
    </citation>
    <scope>NUCLEOTIDE SEQUENCE [LARGE SCALE GENOMIC DNA]</scope>
    <source>
        <strain evidence="3 4">UAMH 10579</strain>
    </source>
</reference>
<dbReference type="GeneID" id="28843300"/>
<reference evidence="4" key="2">
    <citation type="journal article" date="2018" name="Nat. Commun.">
        <title>Extreme sensitivity to ultraviolet light in the fungal pathogen causing white-nose syndrome of bats.</title>
        <authorList>
            <person name="Palmer J.M."/>
            <person name="Drees K.P."/>
            <person name="Foster J.T."/>
            <person name="Lindner D.L."/>
        </authorList>
    </citation>
    <scope>NUCLEOTIDE SEQUENCE [LARGE SCALE GENOMIC DNA]</scope>
    <source>
        <strain evidence="4">UAMH 10579</strain>
    </source>
</reference>
<dbReference type="InterPro" id="IPR044861">
    <property type="entry name" value="IPNS-like_FE2OG_OXY"/>
</dbReference>
<accession>A0A1B8G7Z9</accession>
<sequence>MVGSGPPILDFSALTSWGRGYSPYGVQMLEPGTKPEMNEGFFLGDDIPTTHPYFVNKKMQSGPNVWPKASTMAGASDFKVTSTEYLSAIRELASDLLKALALTLGLSEDYFNAFKTGAVPLLKYLHYPPQEKDSEDRLARGIGAHTDWGAITLLLQGEVDGLQVWDNVTEA</sequence>
<proteinExistence type="inferred from homology"/>